<feature type="transmembrane region" description="Helical" evidence="1">
    <location>
        <begin position="181"/>
        <end position="199"/>
    </location>
</feature>
<name>A0A511DDG3_9PSEU</name>
<dbReference type="OrthoDB" id="3473342at2"/>
<dbReference type="Pfam" id="PF22285">
    <property type="entry name" value="DUF6962"/>
    <property type="match status" value="1"/>
</dbReference>
<sequence length="220" mass="23541">MLVQPMASLTDLALGLVTLLLVPRLPRDIVWARYWRAAFAWAAATALAGAVYHGVLVDVPRIGGITWAVMSTMVVVVMSFMLAATVVQVLGPARAVWFWPLRLLGVAAYVVIAATGSPSITAIMLCESITMACIIGLWVWAWRRRHPAARAMLVAIGASIAAAMFRLVPGAAELLWTDPDSAYHLGQIVGIVLLFRAVAHGGAVEDAASGPETSPRFRRS</sequence>
<evidence type="ECO:0000256" key="1">
    <source>
        <dbReference type="SAM" id="Phobius"/>
    </source>
</evidence>
<keyword evidence="1" id="KW-0472">Membrane</keyword>
<evidence type="ECO:0000313" key="3">
    <source>
        <dbReference type="Proteomes" id="UP000321685"/>
    </source>
</evidence>
<feature type="transmembrane region" description="Helical" evidence="1">
    <location>
        <begin position="6"/>
        <end position="22"/>
    </location>
</feature>
<reference evidence="2 3" key="1">
    <citation type="submission" date="2019-07" db="EMBL/GenBank/DDBJ databases">
        <title>Whole genome shotgun sequence of Pseudonocardia sulfidoxydans NBRC 16205.</title>
        <authorList>
            <person name="Hosoyama A."/>
            <person name="Uohara A."/>
            <person name="Ohji S."/>
            <person name="Ichikawa N."/>
        </authorList>
    </citation>
    <scope>NUCLEOTIDE SEQUENCE [LARGE SCALE GENOMIC DNA]</scope>
    <source>
        <strain evidence="2 3">NBRC 16205</strain>
    </source>
</reference>
<evidence type="ECO:0000313" key="2">
    <source>
        <dbReference type="EMBL" id="GEL21714.1"/>
    </source>
</evidence>
<dbReference type="AlphaFoldDB" id="A0A511DDG3"/>
<dbReference type="Proteomes" id="UP000321685">
    <property type="component" value="Unassembled WGS sequence"/>
</dbReference>
<dbReference type="RefSeq" id="WP_147102447.1">
    <property type="nucleotide sequence ID" value="NZ_BJVJ01000004.1"/>
</dbReference>
<dbReference type="InterPro" id="IPR054235">
    <property type="entry name" value="DUF6962"/>
</dbReference>
<feature type="transmembrane region" description="Helical" evidence="1">
    <location>
        <begin position="64"/>
        <end position="84"/>
    </location>
</feature>
<keyword evidence="3" id="KW-1185">Reference proteome</keyword>
<proteinExistence type="predicted"/>
<protein>
    <submittedName>
        <fullName evidence="2">Uncharacterized protein</fullName>
    </submittedName>
</protein>
<feature type="transmembrane region" description="Helical" evidence="1">
    <location>
        <begin position="34"/>
        <end position="52"/>
    </location>
</feature>
<comment type="caution">
    <text evidence="2">The sequence shown here is derived from an EMBL/GenBank/DDBJ whole genome shotgun (WGS) entry which is preliminary data.</text>
</comment>
<dbReference type="EMBL" id="BJVJ01000004">
    <property type="protein sequence ID" value="GEL21714.1"/>
    <property type="molecule type" value="Genomic_DNA"/>
</dbReference>
<keyword evidence="1" id="KW-0812">Transmembrane</keyword>
<gene>
    <name evidence="2" type="ORF">PSU4_06680</name>
</gene>
<feature type="transmembrane region" description="Helical" evidence="1">
    <location>
        <begin position="96"/>
        <end position="114"/>
    </location>
</feature>
<feature type="transmembrane region" description="Helical" evidence="1">
    <location>
        <begin position="120"/>
        <end position="141"/>
    </location>
</feature>
<keyword evidence="1" id="KW-1133">Transmembrane helix</keyword>
<feature type="transmembrane region" description="Helical" evidence="1">
    <location>
        <begin position="148"/>
        <end position="169"/>
    </location>
</feature>
<organism evidence="2 3">
    <name type="scientific">Pseudonocardia sulfidoxydans NBRC 16205</name>
    <dbReference type="NCBI Taxonomy" id="1223511"/>
    <lineage>
        <taxon>Bacteria</taxon>
        <taxon>Bacillati</taxon>
        <taxon>Actinomycetota</taxon>
        <taxon>Actinomycetes</taxon>
        <taxon>Pseudonocardiales</taxon>
        <taxon>Pseudonocardiaceae</taxon>
        <taxon>Pseudonocardia</taxon>
    </lineage>
</organism>
<accession>A0A511DDG3</accession>